<evidence type="ECO:0000256" key="5">
    <source>
        <dbReference type="SAM" id="MobiDB-lite"/>
    </source>
</evidence>
<keyword evidence="8" id="KW-1185">Reference proteome</keyword>
<accession>I0YRW0</accession>
<sequence>MEVASRAQDDAYRAAAAAEEETEASADTALADGKEEGPDTMEAEAHRIMLLTNTANWLSCRNMLLAESRSSNLKVSAFLKEVKKARRYKAQLDSWNEPPSHRLTPEQGRSLAEPDHYWRILGVATRLKHAVRQNRDFAQRKLRAFTLEELEKQLVHVRCHCCQELNDKLRLCTGCEKAKYCSVDCQKGHWVSKHRRECTAAAKGRT</sequence>
<evidence type="ECO:0000256" key="1">
    <source>
        <dbReference type="ARBA" id="ARBA00022723"/>
    </source>
</evidence>
<dbReference type="AlphaFoldDB" id="I0YRW0"/>
<evidence type="ECO:0000259" key="6">
    <source>
        <dbReference type="PROSITE" id="PS50865"/>
    </source>
</evidence>
<organism evidence="7 8">
    <name type="scientific">Coccomyxa subellipsoidea (strain C-169)</name>
    <name type="common">Green microalga</name>
    <dbReference type="NCBI Taxonomy" id="574566"/>
    <lineage>
        <taxon>Eukaryota</taxon>
        <taxon>Viridiplantae</taxon>
        <taxon>Chlorophyta</taxon>
        <taxon>core chlorophytes</taxon>
        <taxon>Trebouxiophyceae</taxon>
        <taxon>Trebouxiophyceae incertae sedis</taxon>
        <taxon>Coccomyxaceae</taxon>
        <taxon>Coccomyxa</taxon>
        <taxon>Coccomyxa subellipsoidea</taxon>
    </lineage>
</organism>
<keyword evidence="1" id="KW-0479">Metal-binding</keyword>
<dbReference type="InterPro" id="IPR002893">
    <property type="entry name" value="Znf_MYND"/>
</dbReference>
<dbReference type="GO" id="GO:0008270">
    <property type="term" value="F:zinc ion binding"/>
    <property type="evidence" value="ECO:0007669"/>
    <property type="project" value="UniProtKB-KW"/>
</dbReference>
<dbReference type="EMBL" id="AGSI01000013">
    <property type="protein sequence ID" value="EIE21129.1"/>
    <property type="molecule type" value="Genomic_DNA"/>
</dbReference>
<dbReference type="Gene3D" id="6.10.140.2220">
    <property type="match status" value="1"/>
</dbReference>
<dbReference type="SUPFAM" id="SSF144232">
    <property type="entry name" value="HIT/MYND zinc finger-like"/>
    <property type="match status" value="1"/>
</dbReference>
<dbReference type="PROSITE" id="PS50865">
    <property type="entry name" value="ZF_MYND_2"/>
    <property type="match status" value="1"/>
</dbReference>
<evidence type="ECO:0000256" key="2">
    <source>
        <dbReference type="ARBA" id="ARBA00022771"/>
    </source>
</evidence>
<reference evidence="7 8" key="1">
    <citation type="journal article" date="2012" name="Genome Biol.">
        <title>The genome of the polar eukaryotic microalga coccomyxa subellipsoidea reveals traits of cold adaptation.</title>
        <authorList>
            <person name="Blanc G."/>
            <person name="Agarkova I."/>
            <person name="Grimwood J."/>
            <person name="Kuo A."/>
            <person name="Brueggeman A."/>
            <person name="Dunigan D."/>
            <person name="Gurnon J."/>
            <person name="Ladunga I."/>
            <person name="Lindquist E."/>
            <person name="Lucas S."/>
            <person name="Pangilinan J."/>
            <person name="Proschold T."/>
            <person name="Salamov A."/>
            <person name="Schmutz J."/>
            <person name="Weeks D."/>
            <person name="Yamada T."/>
            <person name="Claverie J.M."/>
            <person name="Grigoriev I."/>
            <person name="Van Etten J."/>
            <person name="Lomsadze A."/>
            <person name="Borodovsky M."/>
        </authorList>
    </citation>
    <scope>NUCLEOTIDE SEQUENCE [LARGE SCALE GENOMIC DNA]</scope>
    <source>
        <strain evidence="7 8">C-169</strain>
    </source>
</reference>
<name>I0YRW0_COCSC</name>
<dbReference type="Pfam" id="PF01753">
    <property type="entry name" value="zf-MYND"/>
    <property type="match status" value="1"/>
</dbReference>
<dbReference type="RefSeq" id="XP_005645673.1">
    <property type="nucleotide sequence ID" value="XM_005645616.1"/>
</dbReference>
<evidence type="ECO:0000313" key="8">
    <source>
        <dbReference type="Proteomes" id="UP000007264"/>
    </source>
</evidence>
<evidence type="ECO:0000256" key="3">
    <source>
        <dbReference type="ARBA" id="ARBA00022833"/>
    </source>
</evidence>
<protein>
    <recommendedName>
        <fullName evidence="6">MYND-type domain-containing protein</fullName>
    </recommendedName>
</protein>
<feature type="domain" description="MYND-type" evidence="6">
    <location>
        <begin position="159"/>
        <end position="198"/>
    </location>
</feature>
<dbReference type="OrthoDB" id="552442at2759"/>
<comment type="caution">
    <text evidence="7">The sequence shown here is derived from an EMBL/GenBank/DDBJ whole genome shotgun (WGS) entry which is preliminary data.</text>
</comment>
<keyword evidence="3" id="KW-0862">Zinc</keyword>
<evidence type="ECO:0000256" key="4">
    <source>
        <dbReference type="PROSITE-ProRule" id="PRU00134"/>
    </source>
</evidence>
<dbReference type="KEGG" id="csl:COCSUDRAFT_43474"/>
<gene>
    <name evidence="7" type="ORF">COCSUDRAFT_43474</name>
</gene>
<dbReference type="Proteomes" id="UP000007264">
    <property type="component" value="Unassembled WGS sequence"/>
</dbReference>
<evidence type="ECO:0000313" key="7">
    <source>
        <dbReference type="EMBL" id="EIE21129.1"/>
    </source>
</evidence>
<proteinExistence type="predicted"/>
<dbReference type="GeneID" id="17039111"/>
<keyword evidence="2 4" id="KW-0863">Zinc-finger</keyword>
<feature type="region of interest" description="Disordered" evidence="5">
    <location>
        <begin position="1"/>
        <end position="40"/>
    </location>
</feature>